<dbReference type="OrthoDB" id="6247875at2759"/>
<dbReference type="GO" id="GO:0000978">
    <property type="term" value="F:RNA polymerase II cis-regulatory region sequence-specific DNA binding"/>
    <property type="evidence" value="ECO:0007669"/>
    <property type="project" value="TreeGrafter"/>
</dbReference>
<accession>A0A8H3X574</accession>
<dbReference type="GO" id="GO:0001228">
    <property type="term" value="F:DNA-binding transcription activator activity, RNA polymerase II-specific"/>
    <property type="evidence" value="ECO:0007669"/>
    <property type="project" value="TreeGrafter"/>
</dbReference>
<comment type="caution">
    <text evidence="7">The sequence shown here is derived from an EMBL/GenBank/DDBJ whole genome shotgun (WGS) entry which is preliminary data.</text>
</comment>
<dbReference type="AlphaFoldDB" id="A0A8H3X574"/>
<keyword evidence="3" id="KW-0804">Transcription</keyword>
<dbReference type="PROSITE" id="PS50118">
    <property type="entry name" value="HMG_BOX_2"/>
    <property type="match status" value="1"/>
</dbReference>
<evidence type="ECO:0000256" key="1">
    <source>
        <dbReference type="ARBA" id="ARBA00023015"/>
    </source>
</evidence>
<feature type="domain" description="HMG box" evidence="6">
    <location>
        <begin position="116"/>
        <end position="184"/>
    </location>
</feature>
<keyword evidence="4" id="KW-0539">Nucleus</keyword>
<evidence type="ECO:0000256" key="2">
    <source>
        <dbReference type="ARBA" id="ARBA00023125"/>
    </source>
</evidence>
<dbReference type="PANTHER" id="PTHR10270">
    <property type="entry name" value="SOX TRANSCRIPTION FACTOR"/>
    <property type="match status" value="1"/>
</dbReference>
<feature type="region of interest" description="Disordered" evidence="5">
    <location>
        <begin position="92"/>
        <end position="120"/>
    </location>
</feature>
<name>A0A8H3X574_GIGMA</name>
<keyword evidence="8" id="KW-1185">Reference proteome</keyword>
<dbReference type="SUPFAM" id="SSF47095">
    <property type="entry name" value="HMG-box"/>
    <property type="match status" value="1"/>
</dbReference>
<keyword evidence="1" id="KW-0805">Transcription regulation</keyword>
<reference evidence="7 8" key="1">
    <citation type="journal article" date="2019" name="Environ. Microbiol.">
        <title>At the nexus of three kingdoms: the genome of the mycorrhizal fungus Gigaspora margarita provides insights into plant, endobacterial and fungal interactions.</title>
        <authorList>
            <person name="Venice F."/>
            <person name="Ghignone S."/>
            <person name="Salvioli di Fossalunga A."/>
            <person name="Amselem J."/>
            <person name="Novero M."/>
            <person name="Xianan X."/>
            <person name="Sedzielewska Toro K."/>
            <person name="Morin E."/>
            <person name="Lipzen A."/>
            <person name="Grigoriev I.V."/>
            <person name="Henrissat B."/>
            <person name="Martin F.M."/>
            <person name="Bonfante P."/>
        </authorList>
    </citation>
    <scope>NUCLEOTIDE SEQUENCE [LARGE SCALE GENOMIC DNA]</scope>
    <source>
        <strain evidence="7 8">BEG34</strain>
    </source>
</reference>
<dbReference type="InterPro" id="IPR050140">
    <property type="entry name" value="SRY-related_HMG-box_TF-like"/>
</dbReference>
<dbReference type="EMBL" id="WTPW01001725">
    <property type="protein sequence ID" value="KAF0418484.1"/>
    <property type="molecule type" value="Genomic_DNA"/>
</dbReference>
<organism evidence="7 8">
    <name type="scientific">Gigaspora margarita</name>
    <dbReference type="NCBI Taxonomy" id="4874"/>
    <lineage>
        <taxon>Eukaryota</taxon>
        <taxon>Fungi</taxon>
        <taxon>Fungi incertae sedis</taxon>
        <taxon>Mucoromycota</taxon>
        <taxon>Glomeromycotina</taxon>
        <taxon>Glomeromycetes</taxon>
        <taxon>Diversisporales</taxon>
        <taxon>Gigasporaceae</taxon>
        <taxon>Gigaspora</taxon>
    </lineage>
</organism>
<keyword evidence="2 4" id="KW-0238">DNA-binding</keyword>
<sequence length="473" mass="53705">MNAEERRMHCGLLMFDAPAVSTRSQTSRGNDIIINNMSTRGVDSSTLNNHLSYESSRNAGSLVNNLDIFQDCTSDFSTTTRVLAAGAAAGDEFMHQGSGDSSDEPGQRNNIPQKRIPRPPNAFILYRREKQPAIIAANRHLSNAEVSRRISEMWRGEPEETRREWERYADRKKLEHMQTYPNYVYRPNKNKSKIDKRRQQRKQSSSRDTTDNRNYSISTGANTGPQRRKSTRNGNKSPAKLEFPEGLQQSSINDMTNNISIQQNTNNINSRNETNRNESVPSNSSYATILPSPEIPTLVDPHAEYGSQQQQQQINSVTSHHHHHHHHLPLTPISPPQVQQEFKNLYVYHDNQGNTPQIPFTSVISYNHGTNGYPLEYYFAPDVPDVVQQQQQMNAETMLHYEHHQITPTPTVSSSNNPSPNERTSLYPQQPAQYFHNETNSAGNVIGNQTFVNFLAGYEYQNLLGGSVNHHIQ</sequence>
<dbReference type="GO" id="GO:0030154">
    <property type="term" value="P:cell differentiation"/>
    <property type="evidence" value="ECO:0007669"/>
    <property type="project" value="TreeGrafter"/>
</dbReference>
<dbReference type="PANTHER" id="PTHR10270:SF161">
    <property type="entry name" value="SEX-DETERMINING REGION Y PROTEIN"/>
    <property type="match status" value="1"/>
</dbReference>
<dbReference type="GO" id="GO:0005634">
    <property type="term" value="C:nucleus"/>
    <property type="evidence" value="ECO:0007669"/>
    <property type="project" value="UniProtKB-UniRule"/>
</dbReference>
<feature type="DNA-binding region" description="HMG box" evidence="4">
    <location>
        <begin position="116"/>
        <end position="184"/>
    </location>
</feature>
<feature type="region of interest" description="Disordered" evidence="5">
    <location>
        <begin position="179"/>
        <end position="248"/>
    </location>
</feature>
<dbReference type="Pfam" id="PF00505">
    <property type="entry name" value="HMG_box"/>
    <property type="match status" value="1"/>
</dbReference>
<dbReference type="InterPro" id="IPR036910">
    <property type="entry name" value="HMG_box_dom_sf"/>
</dbReference>
<gene>
    <name evidence="7" type="ORF">F8M41_007254</name>
</gene>
<dbReference type="CDD" id="cd01389">
    <property type="entry name" value="HMG-box_ROX1-like"/>
    <property type="match status" value="1"/>
</dbReference>
<feature type="region of interest" description="Disordered" evidence="5">
    <location>
        <begin position="265"/>
        <end position="335"/>
    </location>
</feature>
<dbReference type="SMART" id="SM00398">
    <property type="entry name" value="HMG"/>
    <property type="match status" value="1"/>
</dbReference>
<feature type="compositionally biased region" description="Polar residues" evidence="5">
    <location>
        <begin position="212"/>
        <end position="225"/>
    </location>
</feature>
<evidence type="ECO:0000256" key="3">
    <source>
        <dbReference type="ARBA" id="ARBA00023163"/>
    </source>
</evidence>
<evidence type="ECO:0000313" key="8">
    <source>
        <dbReference type="Proteomes" id="UP000439903"/>
    </source>
</evidence>
<feature type="compositionally biased region" description="Basic residues" evidence="5">
    <location>
        <begin position="319"/>
        <end position="328"/>
    </location>
</feature>
<protein>
    <submittedName>
        <fullName evidence="7">MATA-HMG</fullName>
    </submittedName>
</protein>
<feature type="compositionally biased region" description="Basic residues" evidence="5">
    <location>
        <begin position="188"/>
        <end position="201"/>
    </location>
</feature>
<evidence type="ECO:0000259" key="6">
    <source>
        <dbReference type="PROSITE" id="PS50118"/>
    </source>
</evidence>
<dbReference type="InterPro" id="IPR009071">
    <property type="entry name" value="HMG_box_dom"/>
</dbReference>
<evidence type="ECO:0000256" key="5">
    <source>
        <dbReference type="SAM" id="MobiDB-lite"/>
    </source>
</evidence>
<evidence type="ECO:0000313" key="7">
    <source>
        <dbReference type="EMBL" id="KAF0418484.1"/>
    </source>
</evidence>
<dbReference type="FunFam" id="1.10.30.10:FF:000041">
    <property type="entry name" value="HMG box family protein"/>
    <property type="match status" value="1"/>
</dbReference>
<proteinExistence type="predicted"/>
<dbReference type="Proteomes" id="UP000439903">
    <property type="component" value="Unassembled WGS sequence"/>
</dbReference>
<evidence type="ECO:0000256" key="4">
    <source>
        <dbReference type="PROSITE-ProRule" id="PRU00267"/>
    </source>
</evidence>
<dbReference type="Gene3D" id="1.10.30.10">
    <property type="entry name" value="High mobility group box domain"/>
    <property type="match status" value="1"/>
</dbReference>